<dbReference type="FunFam" id="1.20.120.1630:FF:000010">
    <property type="entry name" value="Steroid alpha reductase family protein"/>
    <property type="match status" value="1"/>
</dbReference>
<evidence type="ECO:0000256" key="15">
    <source>
        <dbReference type="ARBA" id="ARBA00051495"/>
    </source>
</evidence>
<keyword evidence="10 17" id="KW-1133">Transmembrane helix</keyword>
<keyword evidence="7" id="KW-0256">Endoplasmic reticulum</keyword>
<evidence type="ECO:0000256" key="12">
    <source>
        <dbReference type="ARBA" id="ARBA00023098"/>
    </source>
</evidence>
<evidence type="ECO:0000256" key="7">
    <source>
        <dbReference type="ARBA" id="ARBA00022824"/>
    </source>
</evidence>
<keyword evidence="9" id="KW-0521">NADP</keyword>
<evidence type="ECO:0000256" key="9">
    <source>
        <dbReference type="ARBA" id="ARBA00022857"/>
    </source>
</evidence>
<evidence type="ECO:0000259" key="18">
    <source>
        <dbReference type="Pfam" id="PF02544"/>
    </source>
</evidence>
<evidence type="ECO:0000256" key="3">
    <source>
        <dbReference type="ARBA" id="ARBA00007742"/>
    </source>
</evidence>
<dbReference type="GO" id="GO:0005789">
    <property type="term" value="C:endoplasmic reticulum membrane"/>
    <property type="evidence" value="ECO:0007669"/>
    <property type="project" value="UniProtKB-SubCell"/>
</dbReference>
<comment type="subcellular location">
    <subcellularLocation>
        <location evidence="1">Endoplasmic reticulum membrane</location>
        <topology evidence="1">Multi-pass membrane protein</topology>
    </subcellularLocation>
</comment>
<organism evidence="19 20">
    <name type="scientific">Parastrongyloides trichosuri</name>
    <name type="common">Possum-specific nematode worm</name>
    <dbReference type="NCBI Taxonomy" id="131310"/>
    <lineage>
        <taxon>Eukaryota</taxon>
        <taxon>Metazoa</taxon>
        <taxon>Ecdysozoa</taxon>
        <taxon>Nematoda</taxon>
        <taxon>Chromadorea</taxon>
        <taxon>Rhabditida</taxon>
        <taxon>Tylenchina</taxon>
        <taxon>Panagrolaimomorpha</taxon>
        <taxon>Strongyloidoidea</taxon>
        <taxon>Strongyloididae</taxon>
        <taxon>Parastrongyloides</taxon>
    </lineage>
</organism>
<dbReference type="PANTHER" id="PTHR10556:SF28">
    <property type="entry name" value="VERY-LONG-CHAIN ENOYL-COA REDUCTASE"/>
    <property type="match status" value="1"/>
</dbReference>
<keyword evidence="12" id="KW-0443">Lipid metabolism</keyword>
<evidence type="ECO:0000313" key="20">
    <source>
        <dbReference type="WBParaSite" id="PTRK_0000011500.1"/>
    </source>
</evidence>
<evidence type="ECO:0000256" key="17">
    <source>
        <dbReference type="SAM" id="Phobius"/>
    </source>
</evidence>
<feature type="domain" description="3-oxo-5-alpha-steroid 4-dehydrogenase C-terminal" evidence="18">
    <location>
        <begin position="148"/>
        <end position="300"/>
    </location>
</feature>
<name>A0A0N4Z084_PARTI</name>
<accession>A0A0N4Z084</accession>
<dbReference type="EC" id="1.3.1.93" evidence="4"/>
<comment type="function">
    <text evidence="16">Catalyzes the last of the four reactions of the long-chain fatty acids elongation cycle. This endoplasmic reticulum-bound enzymatic process, allows the addition of 2 carbons to the chain of long- and very long-chain fatty acids/VLCFAs per cycle. This enzyme reduces the trans-2,3-enoyl-CoA fatty acid intermediate to an acyl-CoA that can be further elongated by entering a new cycle of elongation. Thereby, it participates in the production of VLCFAs of different chain lengths that are involved in multiple biological processes as precursors of membrane lipids and lipid mediators.</text>
</comment>
<evidence type="ECO:0000256" key="2">
    <source>
        <dbReference type="ARBA" id="ARBA00005194"/>
    </source>
</evidence>
<keyword evidence="11" id="KW-0560">Oxidoreductase</keyword>
<evidence type="ECO:0000256" key="10">
    <source>
        <dbReference type="ARBA" id="ARBA00022989"/>
    </source>
</evidence>
<comment type="similarity">
    <text evidence="3">Belongs to the steroid 5-alpha reductase family.</text>
</comment>
<evidence type="ECO:0000256" key="4">
    <source>
        <dbReference type="ARBA" id="ARBA00012530"/>
    </source>
</evidence>
<dbReference type="Gene3D" id="3.10.20.90">
    <property type="entry name" value="Phosphatidylinositol 3-kinase Catalytic Subunit, Chain A, domain 1"/>
    <property type="match status" value="1"/>
</dbReference>
<dbReference type="WBParaSite" id="PTRK_0000011500.1">
    <property type="protein sequence ID" value="PTRK_0000011500.1"/>
    <property type="gene ID" value="PTRK_0000011500"/>
</dbReference>
<protein>
    <recommendedName>
        <fullName evidence="4">very-long-chain enoyl-CoA reductase</fullName>
        <ecNumber evidence="4">1.3.1.93</ecNumber>
    </recommendedName>
</protein>
<evidence type="ECO:0000256" key="14">
    <source>
        <dbReference type="ARBA" id="ARBA00023160"/>
    </source>
</evidence>
<comment type="catalytic activity">
    <reaction evidence="15">
        <text>a very-long-chain 2,3-saturated fatty acyl-CoA + NADP(+) = a very-long-chain (2E)-enoyl-CoA + NADPH + H(+)</text>
        <dbReference type="Rhea" id="RHEA:14473"/>
        <dbReference type="ChEBI" id="CHEBI:15378"/>
        <dbReference type="ChEBI" id="CHEBI:57783"/>
        <dbReference type="ChEBI" id="CHEBI:58349"/>
        <dbReference type="ChEBI" id="CHEBI:83724"/>
        <dbReference type="ChEBI" id="CHEBI:83728"/>
        <dbReference type="EC" id="1.3.1.93"/>
    </reaction>
</comment>
<dbReference type="Gene3D" id="1.20.120.1630">
    <property type="match status" value="1"/>
</dbReference>
<feature type="transmembrane region" description="Helical" evidence="17">
    <location>
        <begin position="257"/>
        <end position="276"/>
    </location>
</feature>
<keyword evidence="8" id="KW-0276">Fatty acid metabolism</keyword>
<dbReference type="PANTHER" id="PTHR10556">
    <property type="entry name" value="3-OXO-5-ALPHA-STEROID 4-DEHYDROGENASE"/>
    <property type="match status" value="1"/>
</dbReference>
<keyword evidence="14" id="KW-0275">Fatty acid biosynthesis</keyword>
<dbReference type="InterPro" id="IPR001104">
    <property type="entry name" value="3-oxo-5_a-steroid_4-DH_C"/>
</dbReference>
<proteinExistence type="inferred from homology"/>
<feature type="transmembrane region" description="Helical" evidence="17">
    <location>
        <begin position="159"/>
        <end position="176"/>
    </location>
</feature>
<dbReference type="Pfam" id="PF02544">
    <property type="entry name" value="Steroid_dh"/>
    <property type="match status" value="1"/>
</dbReference>
<feature type="transmembrane region" description="Helical" evidence="17">
    <location>
        <begin position="229"/>
        <end position="251"/>
    </location>
</feature>
<keyword evidence="13 17" id="KW-0472">Membrane</keyword>
<dbReference type="GO" id="GO:0042761">
    <property type="term" value="P:very long-chain fatty acid biosynthetic process"/>
    <property type="evidence" value="ECO:0007669"/>
    <property type="project" value="TreeGrafter"/>
</dbReference>
<evidence type="ECO:0000313" key="19">
    <source>
        <dbReference type="Proteomes" id="UP000038045"/>
    </source>
</evidence>
<evidence type="ECO:0000256" key="13">
    <source>
        <dbReference type="ARBA" id="ARBA00023136"/>
    </source>
</evidence>
<evidence type="ECO:0000256" key="11">
    <source>
        <dbReference type="ARBA" id="ARBA00023002"/>
    </source>
</evidence>
<feature type="transmembrane region" description="Helical" evidence="17">
    <location>
        <begin position="188"/>
        <end position="208"/>
    </location>
</feature>
<dbReference type="AlphaFoldDB" id="A0A0N4Z084"/>
<comment type="pathway">
    <text evidence="2">Lipid metabolism; fatty acid biosynthesis.</text>
</comment>
<keyword evidence="5" id="KW-0444">Lipid biosynthesis</keyword>
<evidence type="ECO:0000256" key="6">
    <source>
        <dbReference type="ARBA" id="ARBA00022692"/>
    </source>
</evidence>
<reference evidence="20" key="1">
    <citation type="submission" date="2017-02" db="UniProtKB">
        <authorList>
            <consortium name="WormBaseParasite"/>
        </authorList>
    </citation>
    <scope>IDENTIFICATION</scope>
</reference>
<evidence type="ECO:0000256" key="8">
    <source>
        <dbReference type="ARBA" id="ARBA00022832"/>
    </source>
</evidence>
<keyword evidence="19" id="KW-1185">Reference proteome</keyword>
<dbReference type="GO" id="GO:0102758">
    <property type="term" value="F:very-long-chain enoyl-CoA reductase activity"/>
    <property type="evidence" value="ECO:0007669"/>
    <property type="project" value="UniProtKB-EC"/>
</dbReference>
<dbReference type="Proteomes" id="UP000038045">
    <property type="component" value="Unplaced"/>
</dbReference>
<sequence length="301" mass="34382">MVKFQVLKANGKDNQGVSVEVGENATIGDVKAAYSKSTKIQLDRIALRPEVKGKNLKDNVKINTLANRQLYYRDLGPQIPWKTVFLTEYAGPFFIYPIFFLRPSFIYGAGASDAPIACSVKLALLCSTFHYGKRLFETQFIHRFSNGTMPQFNLVKNCSYYWGFCAFMSYFINHPAYTAPTLGSFQMYLGLLGFVVAELGNLSIHILLRNLRPEGSKERKIPKPDGNPLTNLFNFVSCPNYTYEVLAWISFTIMTQSLPSFLFTTAGFIQMTIWALQKHRNYRKEFADYPRDRKSIVPYLI</sequence>
<evidence type="ECO:0000256" key="1">
    <source>
        <dbReference type="ARBA" id="ARBA00004477"/>
    </source>
</evidence>
<dbReference type="STRING" id="131310.A0A0N4Z084"/>
<keyword evidence="6 17" id="KW-0812">Transmembrane</keyword>
<evidence type="ECO:0000256" key="16">
    <source>
        <dbReference type="ARBA" id="ARBA00058640"/>
    </source>
</evidence>
<dbReference type="InterPro" id="IPR039357">
    <property type="entry name" value="SRD5A/TECR"/>
</dbReference>
<dbReference type="PROSITE" id="PS50244">
    <property type="entry name" value="S5A_REDUCTASE"/>
    <property type="match status" value="1"/>
</dbReference>
<evidence type="ECO:0000256" key="5">
    <source>
        <dbReference type="ARBA" id="ARBA00022516"/>
    </source>
</evidence>